<protein>
    <submittedName>
        <fullName evidence="1">Uncharacterized protein</fullName>
    </submittedName>
</protein>
<comment type="caution">
    <text evidence="1">The sequence shown here is derived from an EMBL/GenBank/DDBJ whole genome shotgun (WGS) entry which is preliminary data.</text>
</comment>
<proteinExistence type="predicted"/>
<sequence length="74" mass="8171">MFPSNHSTWQTLPRALSTSANNFPERSCPRPRALQASKDLLSSDSAATALVPTEAHLLALDGFLHWRYFAASRS</sequence>
<name>A0AAW1NF52_9CHLO</name>
<dbReference type="EMBL" id="JALJOQ010000296">
    <property type="protein sequence ID" value="KAK9785675.1"/>
    <property type="molecule type" value="Genomic_DNA"/>
</dbReference>
<evidence type="ECO:0000313" key="2">
    <source>
        <dbReference type="Proteomes" id="UP001465755"/>
    </source>
</evidence>
<keyword evidence="2" id="KW-1185">Reference proteome</keyword>
<gene>
    <name evidence="1" type="ORF">WJX73_006316</name>
</gene>
<evidence type="ECO:0000313" key="1">
    <source>
        <dbReference type="EMBL" id="KAK9785675.1"/>
    </source>
</evidence>
<dbReference type="Proteomes" id="UP001465755">
    <property type="component" value="Unassembled WGS sequence"/>
</dbReference>
<organism evidence="1 2">
    <name type="scientific">Symbiochloris irregularis</name>
    <dbReference type="NCBI Taxonomy" id="706552"/>
    <lineage>
        <taxon>Eukaryota</taxon>
        <taxon>Viridiplantae</taxon>
        <taxon>Chlorophyta</taxon>
        <taxon>core chlorophytes</taxon>
        <taxon>Trebouxiophyceae</taxon>
        <taxon>Trebouxiales</taxon>
        <taxon>Trebouxiaceae</taxon>
        <taxon>Symbiochloris</taxon>
    </lineage>
</organism>
<accession>A0AAW1NF52</accession>
<dbReference type="AlphaFoldDB" id="A0AAW1NF52"/>
<reference evidence="1 2" key="1">
    <citation type="journal article" date="2024" name="Nat. Commun.">
        <title>Phylogenomics reveals the evolutionary origins of lichenization in chlorophyte algae.</title>
        <authorList>
            <person name="Puginier C."/>
            <person name="Libourel C."/>
            <person name="Otte J."/>
            <person name="Skaloud P."/>
            <person name="Haon M."/>
            <person name="Grisel S."/>
            <person name="Petersen M."/>
            <person name="Berrin J.G."/>
            <person name="Delaux P.M."/>
            <person name="Dal Grande F."/>
            <person name="Keller J."/>
        </authorList>
    </citation>
    <scope>NUCLEOTIDE SEQUENCE [LARGE SCALE GENOMIC DNA]</scope>
    <source>
        <strain evidence="1 2">SAG 2036</strain>
    </source>
</reference>